<feature type="compositionally biased region" description="Polar residues" evidence="1">
    <location>
        <begin position="77"/>
        <end position="86"/>
    </location>
</feature>
<evidence type="ECO:0000313" key="2">
    <source>
        <dbReference type="EMBL" id="TGJ66703.1"/>
    </source>
</evidence>
<name>A0A7C8K330_ORBOL</name>
<feature type="region of interest" description="Disordered" evidence="1">
    <location>
        <begin position="70"/>
        <end position="102"/>
    </location>
</feature>
<protein>
    <submittedName>
        <fullName evidence="2">Uncharacterized protein</fullName>
    </submittedName>
</protein>
<feature type="compositionally biased region" description="Low complexity" evidence="1">
    <location>
        <begin position="87"/>
        <end position="102"/>
    </location>
</feature>
<organism evidence="2 3">
    <name type="scientific">Orbilia oligospora</name>
    <name type="common">Nematode-trapping fungus</name>
    <name type="synonym">Arthrobotrys oligospora</name>
    <dbReference type="NCBI Taxonomy" id="2813651"/>
    <lineage>
        <taxon>Eukaryota</taxon>
        <taxon>Fungi</taxon>
        <taxon>Dikarya</taxon>
        <taxon>Ascomycota</taxon>
        <taxon>Pezizomycotina</taxon>
        <taxon>Orbiliomycetes</taxon>
        <taxon>Orbiliales</taxon>
        <taxon>Orbiliaceae</taxon>
        <taxon>Orbilia</taxon>
    </lineage>
</organism>
<dbReference type="EMBL" id="SOZJ01000005">
    <property type="protein sequence ID" value="TGJ66703.1"/>
    <property type="molecule type" value="Genomic_DNA"/>
</dbReference>
<evidence type="ECO:0000313" key="3">
    <source>
        <dbReference type="Proteomes" id="UP000297595"/>
    </source>
</evidence>
<proteinExistence type="predicted"/>
<evidence type="ECO:0000256" key="1">
    <source>
        <dbReference type="SAM" id="MobiDB-lite"/>
    </source>
</evidence>
<sequence length="102" mass="11386">MYHDSAYMHLLSCGEARHQEKETKKQRPGPPWTVNHIEHGQVELSIASQVSQSGKFPRKPPSLRFRDLNRGLGLRNAPSTNAIRTISQSAASSSSFSVDDIR</sequence>
<dbReference type="AlphaFoldDB" id="A0A7C8K330"/>
<dbReference type="Proteomes" id="UP000297595">
    <property type="component" value="Unassembled WGS sequence"/>
</dbReference>
<gene>
    <name evidence="2" type="ORF">EYR41_008311</name>
</gene>
<comment type="caution">
    <text evidence="2">The sequence shown here is derived from an EMBL/GenBank/DDBJ whole genome shotgun (WGS) entry which is preliminary data.</text>
</comment>
<accession>A0A7C8K330</accession>
<reference evidence="2 3" key="1">
    <citation type="submission" date="2019-03" db="EMBL/GenBank/DDBJ databases">
        <title>Nematode-trapping fungi genome.</title>
        <authorList>
            <person name="Vidal-Diez De Ulzurrun G."/>
        </authorList>
    </citation>
    <scope>NUCLEOTIDE SEQUENCE [LARGE SCALE GENOMIC DNA]</scope>
    <source>
        <strain evidence="2 3">TWF154</strain>
    </source>
</reference>